<dbReference type="Proteomes" id="UP000681967">
    <property type="component" value="Unassembled WGS sequence"/>
</dbReference>
<evidence type="ECO:0000256" key="7">
    <source>
        <dbReference type="SAM" id="MobiDB-lite"/>
    </source>
</evidence>
<name>A0A8S3F911_9BILA</name>
<sequence length="106" mass="12179">MPSKRYEKSPSVQTPVSSKQKDSLKTPTEALRRKRFCTDIPCCILFLVFIAAFVVLSVFAFKEGDPRQLLYPTDSFGNLCGTGEHVERPYIYFFDWTKCIKSFNVP</sequence>
<evidence type="ECO:0000256" key="1">
    <source>
        <dbReference type="ARBA" id="ARBA00004141"/>
    </source>
</evidence>
<dbReference type="AlphaFoldDB" id="A0A8S3F911"/>
<feature type="non-terminal residue" evidence="9">
    <location>
        <position position="1"/>
    </location>
</feature>
<evidence type="ECO:0000256" key="3">
    <source>
        <dbReference type="ARBA" id="ARBA00022692"/>
    </source>
</evidence>
<evidence type="ECO:0000313" key="10">
    <source>
        <dbReference type="Proteomes" id="UP000681967"/>
    </source>
</evidence>
<proteinExistence type="inferred from homology"/>
<protein>
    <submittedName>
        <fullName evidence="9">Uncharacterized protein</fullName>
    </submittedName>
</protein>
<comment type="similarity">
    <text evidence="2">Belongs to the CTL (choline transporter-like) family.</text>
</comment>
<keyword evidence="5 8" id="KW-0472">Membrane</keyword>
<dbReference type="GO" id="GO:0016020">
    <property type="term" value="C:membrane"/>
    <property type="evidence" value="ECO:0007669"/>
    <property type="project" value="UniProtKB-SubCell"/>
</dbReference>
<accession>A0A8S3F911</accession>
<evidence type="ECO:0000256" key="8">
    <source>
        <dbReference type="SAM" id="Phobius"/>
    </source>
</evidence>
<dbReference type="PANTHER" id="PTHR12385">
    <property type="entry name" value="CHOLINE TRANSPORTER-LIKE (SLC FAMILY 44)"/>
    <property type="match status" value="1"/>
</dbReference>
<dbReference type="GO" id="GO:0022857">
    <property type="term" value="F:transmembrane transporter activity"/>
    <property type="evidence" value="ECO:0007669"/>
    <property type="project" value="InterPro"/>
</dbReference>
<organism evidence="9 10">
    <name type="scientific">Rotaria magnacalcarata</name>
    <dbReference type="NCBI Taxonomy" id="392030"/>
    <lineage>
        <taxon>Eukaryota</taxon>
        <taxon>Metazoa</taxon>
        <taxon>Spiralia</taxon>
        <taxon>Gnathifera</taxon>
        <taxon>Rotifera</taxon>
        <taxon>Eurotatoria</taxon>
        <taxon>Bdelloidea</taxon>
        <taxon>Philodinida</taxon>
        <taxon>Philodinidae</taxon>
        <taxon>Rotaria</taxon>
    </lineage>
</organism>
<keyword evidence="6" id="KW-0325">Glycoprotein</keyword>
<dbReference type="EMBL" id="CAJOBH010240778">
    <property type="protein sequence ID" value="CAF5108418.1"/>
    <property type="molecule type" value="Genomic_DNA"/>
</dbReference>
<evidence type="ECO:0000256" key="4">
    <source>
        <dbReference type="ARBA" id="ARBA00022989"/>
    </source>
</evidence>
<feature type="region of interest" description="Disordered" evidence="7">
    <location>
        <begin position="1"/>
        <end position="26"/>
    </location>
</feature>
<keyword evidence="3 8" id="KW-0812">Transmembrane</keyword>
<reference evidence="9" key="1">
    <citation type="submission" date="2021-02" db="EMBL/GenBank/DDBJ databases">
        <authorList>
            <person name="Nowell W R."/>
        </authorList>
    </citation>
    <scope>NUCLEOTIDE SEQUENCE</scope>
</reference>
<evidence type="ECO:0000256" key="6">
    <source>
        <dbReference type="ARBA" id="ARBA00023180"/>
    </source>
</evidence>
<dbReference type="InterPro" id="IPR007603">
    <property type="entry name" value="Choline_transptr-like"/>
</dbReference>
<comment type="subcellular location">
    <subcellularLocation>
        <location evidence="1">Membrane</location>
        <topology evidence="1">Multi-pass membrane protein</topology>
    </subcellularLocation>
</comment>
<gene>
    <name evidence="9" type="ORF">BYL167_LOCUS65330</name>
</gene>
<dbReference type="PANTHER" id="PTHR12385:SF14">
    <property type="entry name" value="CHOLINE TRANSPORTER-LIKE 2"/>
    <property type="match status" value="1"/>
</dbReference>
<feature type="transmembrane region" description="Helical" evidence="8">
    <location>
        <begin position="42"/>
        <end position="61"/>
    </location>
</feature>
<evidence type="ECO:0000313" key="9">
    <source>
        <dbReference type="EMBL" id="CAF5108418.1"/>
    </source>
</evidence>
<keyword evidence="4 8" id="KW-1133">Transmembrane helix</keyword>
<comment type="caution">
    <text evidence="9">The sequence shown here is derived from an EMBL/GenBank/DDBJ whole genome shotgun (WGS) entry which is preliminary data.</text>
</comment>
<evidence type="ECO:0000256" key="5">
    <source>
        <dbReference type="ARBA" id="ARBA00023136"/>
    </source>
</evidence>
<evidence type="ECO:0000256" key="2">
    <source>
        <dbReference type="ARBA" id="ARBA00007168"/>
    </source>
</evidence>